<dbReference type="STRING" id="657014.SAMN04488092_103114"/>
<dbReference type="InterPro" id="IPR001789">
    <property type="entry name" value="Sig_transdc_resp-reg_receiver"/>
</dbReference>
<dbReference type="EMBL" id="FOEP01000003">
    <property type="protein sequence ID" value="SEP95853.1"/>
    <property type="molecule type" value="Genomic_DNA"/>
</dbReference>
<keyword evidence="5" id="KW-1185">Reference proteome</keyword>
<dbReference type="Pfam" id="PF00072">
    <property type="entry name" value="Response_reg"/>
    <property type="match status" value="1"/>
</dbReference>
<evidence type="ECO:0000259" key="3">
    <source>
        <dbReference type="PROSITE" id="PS50110"/>
    </source>
</evidence>
<dbReference type="InterPro" id="IPR050595">
    <property type="entry name" value="Bact_response_regulator"/>
</dbReference>
<dbReference type="PANTHER" id="PTHR44591">
    <property type="entry name" value="STRESS RESPONSE REGULATOR PROTEIN 1"/>
    <property type="match status" value="1"/>
</dbReference>
<dbReference type="OrthoDB" id="9800897at2"/>
<proteinExistence type="predicted"/>
<protein>
    <submittedName>
        <fullName evidence="4">Response regulator receiver domain-containing protein</fullName>
    </submittedName>
</protein>
<dbReference type="RefSeq" id="WP_090268837.1">
    <property type="nucleotide sequence ID" value="NZ_FOEP01000003.1"/>
</dbReference>
<dbReference type="Gene3D" id="3.40.50.2300">
    <property type="match status" value="1"/>
</dbReference>
<dbReference type="PANTHER" id="PTHR44591:SF3">
    <property type="entry name" value="RESPONSE REGULATORY DOMAIN-CONTAINING PROTEIN"/>
    <property type="match status" value="1"/>
</dbReference>
<evidence type="ECO:0000313" key="5">
    <source>
        <dbReference type="Proteomes" id="UP000198634"/>
    </source>
</evidence>
<dbReference type="GO" id="GO:0000160">
    <property type="term" value="P:phosphorelay signal transduction system"/>
    <property type="evidence" value="ECO:0007669"/>
    <property type="project" value="InterPro"/>
</dbReference>
<dbReference type="Proteomes" id="UP000198634">
    <property type="component" value="Unassembled WGS sequence"/>
</dbReference>
<evidence type="ECO:0000256" key="1">
    <source>
        <dbReference type="ARBA" id="ARBA00022553"/>
    </source>
</evidence>
<sequence length="130" mass="14459">MRQLRKIVHVEDDPDIQEVSKMALELVGGYTLFQFFSGQEAIEKSSEIEPDLFLLDVMMPGLSGEETLAGLRQIETTKCIPAIFMTAKTRASDQAALRALGALDVIAKPFDPLELPSQIQALWDRSQHCP</sequence>
<feature type="domain" description="Response regulatory" evidence="3">
    <location>
        <begin position="6"/>
        <end position="123"/>
    </location>
</feature>
<dbReference type="AlphaFoldDB" id="A0A1H9C4U4"/>
<gene>
    <name evidence="4" type="ORF">SAMN04488092_103114</name>
</gene>
<dbReference type="SMART" id="SM00448">
    <property type="entry name" value="REC"/>
    <property type="match status" value="1"/>
</dbReference>
<dbReference type="PROSITE" id="PS50110">
    <property type="entry name" value="RESPONSE_REGULATORY"/>
    <property type="match status" value="1"/>
</dbReference>
<organism evidence="4 5">
    <name type="scientific">Thalassovita taeanensis</name>
    <dbReference type="NCBI Taxonomy" id="657014"/>
    <lineage>
        <taxon>Bacteria</taxon>
        <taxon>Pseudomonadati</taxon>
        <taxon>Pseudomonadota</taxon>
        <taxon>Alphaproteobacteria</taxon>
        <taxon>Rhodobacterales</taxon>
        <taxon>Roseobacteraceae</taxon>
        <taxon>Thalassovita</taxon>
    </lineage>
</organism>
<accession>A0A1H9C4U4</accession>
<name>A0A1H9C4U4_9RHOB</name>
<dbReference type="SUPFAM" id="SSF52172">
    <property type="entry name" value="CheY-like"/>
    <property type="match status" value="1"/>
</dbReference>
<evidence type="ECO:0000256" key="2">
    <source>
        <dbReference type="PROSITE-ProRule" id="PRU00169"/>
    </source>
</evidence>
<keyword evidence="1 2" id="KW-0597">Phosphoprotein</keyword>
<dbReference type="InterPro" id="IPR011006">
    <property type="entry name" value="CheY-like_superfamily"/>
</dbReference>
<evidence type="ECO:0000313" key="4">
    <source>
        <dbReference type="EMBL" id="SEP95853.1"/>
    </source>
</evidence>
<feature type="modified residue" description="4-aspartylphosphate" evidence="2">
    <location>
        <position position="56"/>
    </location>
</feature>
<reference evidence="4 5" key="1">
    <citation type="submission" date="2016-10" db="EMBL/GenBank/DDBJ databases">
        <authorList>
            <person name="de Groot N.N."/>
        </authorList>
    </citation>
    <scope>NUCLEOTIDE SEQUENCE [LARGE SCALE GENOMIC DNA]</scope>
    <source>
        <strain evidence="4 5">DSM 22007</strain>
    </source>
</reference>